<keyword evidence="2" id="KW-1185">Reference proteome</keyword>
<name>A0A494XCA8_9BURK</name>
<dbReference type="AlphaFoldDB" id="A0A494XCA8"/>
<reference evidence="1 2" key="1">
    <citation type="submission" date="2018-10" db="EMBL/GenBank/DDBJ databases">
        <title>Robbsia sp. DHC34, isolated from soil.</title>
        <authorList>
            <person name="Gao Z.-H."/>
            <person name="Qiu L.-H."/>
        </authorList>
    </citation>
    <scope>NUCLEOTIDE SEQUENCE [LARGE SCALE GENOMIC DNA]</scope>
    <source>
        <strain evidence="1 2">DHC34</strain>
    </source>
</reference>
<gene>
    <name evidence="1" type="ORF">D7S86_24795</name>
</gene>
<sequence>MTGVKPSTAAGYHPDVTAACESTLLTLLCALGSLKDTLRLVGGLVPRYLTPEMPPDVPAHAGTSDVDVVLNIALIASGDGYTVLAEQLTARGFERHITRTGARSSWQWRRKVSDTTHVLVEFLRDAGDATPGKLVNVDGEGISALPVKFAGVVHEWYREREITGRLLDGRGIATEIVRFADVPAFVILKALALDDRMENKDAGDLIHVLRYAGTLDEVAEQFAQRERSNAHRAAIDAGLAALRRRFGDDEHGEGHEKAGSVAYARFVGAMDDDDRIANQRFAAGLVQALLSRIEERIARHGSQT</sequence>
<organism evidence="1 2">
    <name type="scientific">Pararobbsia silviterrae</name>
    <dbReference type="NCBI Taxonomy" id="1792498"/>
    <lineage>
        <taxon>Bacteria</taxon>
        <taxon>Pseudomonadati</taxon>
        <taxon>Pseudomonadota</taxon>
        <taxon>Betaproteobacteria</taxon>
        <taxon>Burkholderiales</taxon>
        <taxon>Burkholderiaceae</taxon>
        <taxon>Pararobbsia</taxon>
    </lineage>
</organism>
<evidence type="ECO:0000313" key="1">
    <source>
        <dbReference type="EMBL" id="RKP46146.1"/>
    </source>
</evidence>
<dbReference type="Proteomes" id="UP000270342">
    <property type="component" value="Unassembled WGS sequence"/>
</dbReference>
<evidence type="ECO:0000313" key="2">
    <source>
        <dbReference type="Proteomes" id="UP000270342"/>
    </source>
</evidence>
<accession>A0A494XCA8</accession>
<proteinExistence type="predicted"/>
<comment type="caution">
    <text evidence="1">The sequence shown here is derived from an EMBL/GenBank/DDBJ whole genome shotgun (WGS) entry which is preliminary data.</text>
</comment>
<dbReference type="OrthoDB" id="6932697at2"/>
<dbReference type="EMBL" id="RBZU01000015">
    <property type="protein sequence ID" value="RKP46146.1"/>
    <property type="molecule type" value="Genomic_DNA"/>
</dbReference>
<protein>
    <submittedName>
        <fullName evidence="1">Uncharacterized protein</fullName>
    </submittedName>
</protein>
<dbReference type="RefSeq" id="WP_121090469.1">
    <property type="nucleotide sequence ID" value="NZ_RBZU01000015.1"/>
</dbReference>